<protein>
    <submittedName>
        <fullName evidence="1">Uncharacterized protein</fullName>
    </submittedName>
</protein>
<evidence type="ECO:0000313" key="2">
    <source>
        <dbReference type="Proteomes" id="UP000593574"/>
    </source>
</evidence>
<gene>
    <name evidence="1" type="ORF">Golax_005410</name>
</gene>
<sequence length="50" mass="5639">MSFWFISGEGQGSAWVFGESAFSGLLTSLISRMDEDTNELLERTKFSDEE</sequence>
<accession>A0A7J9A223</accession>
<proteinExistence type="predicted"/>
<dbReference type="Proteomes" id="UP000593574">
    <property type="component" value="Unassembled WGS sequence"/>
</dbReference>
<organism evidence="1 2">
    <name type="scientific">Gossypium laxum</name>
    <dbReference type="NCBI Taxonomy" id="34288"/>
    <lineage>
        <taxon>Eukaryota</taxon>
        <taxon>Viridiplantae</taxon>
        <taxon>Streptophyta</taxon>
        <taxon>Embryophyta</taxon>
        <taxon>Tracheophyta</taxon>
        <taxon>Spermatophyta</taxon>
        <taxon>Magnoliopsida</taxon>
        <taxon>eudicotyledons</taxon>
        <taxon>Gunneridae</taxon>
        <taxon>Pentapetalae</taxon>
        <taxon>rosids</taxon>
        <taxon>malvids</taxon>
        <taxon>Malvales</taxon>
        <taxon>Malvaceae</taxon>
        <taxon>Malvoideae</taxon>
        <taxon>Gossypium</taxon>
    </lineage>
</organism>
<keyword evidence="2" id="KW-1185">Reference proteome</keyword>
<evidence type="ECO:0000313" key="1">
    <source>
        <dbReference type="EMBL" id="MBA0717609.1"/>
    </source>
</evidence>
<dbReference type="AlphaFoldDB" id="A0A7J9A223"/>
<name>A0A7J9A223_9ROSI</name>
<comment type="caution">
    <text evidence="1">The sequence shown here is derived from an EMBL/GenBank/DDBJ whole genome shotgun (WGS) entry which is preliminary data.</text>
</comment>
<dbReference type="EMBL" id="JABEZV010000008">
    <property type="protein sequence ID" value="MBA0717609.1"/>
    <property type="molecule type" value="Genomic_DNA"/>
</dbReference>
<reference evidence="1 2" key="1">
    <citation type="journal article" date="2019" name="Genome Biol. Evol.">
        <title>Insights into the evolution of the New World diploid cottons (Gossypium, subgenus Houzingenia) based on genome sequencing.</title>
        <authorList>
            <person name="Grover C.E."/>
            <person name="Arick M.A. 2nd"/>
            <person name="Thrash A."/>
            <person name="Conover J.L."/>
            <person name="Sanders W.S."/>
            <person name="Peterson D.G."/>
            <person name="Frelichowski J.E."/>
            <person name="Scheffler J.A."/>
            <person name="Scheffler B.E."/>
            <person name="Wendel J.F."/>
        </authorList>
    </citation>
    <scope>NUCLEOTIDE SEQUENCE [LARGE SCALE GENOMIC DNA]</scope>
    <source>
        <strain evidence="1">4</strain>
        <tissue evidence="1">Leaf</tissue>
    </source>
</reference>